<gene>
    <name evidence="1" type="ORF">DERP_003336</name>
</gene>
<proteinExistence type="predicted"/>
<accession>A0ABQ8JJ70</accession>
<sequence length="61" mass="7462">MSKNNPQKKRRKFDYSNIFFHQLIYPSDPFIRSIDRLYNKEIGLNCIEILIDNLFARHLFE</sequence>
<comment type="caution">
    <text evidence="1">The sequence shown here is derived from an EMBL/GenBank/DDBJ whole genome shotgun (WGS) entry which is preliminary data.</text>
</comment>
<evidence type="ECO:0000313" key="2">
    <source>
        <dbReference type="Proteomes" id="UP000887458"/>
    </source>
</evidence>
<reference evidence="1 2" key="1">
    <citation type="journal article" date="2018" name="J. Allergy Clin. Immunol.">
        <title>High-quality assembly of Dermatophagoides pteronyssinus genome and transcriptome reveals a wide range of novel allergens.</title>
        <authorList>
            <person name="Liu X.Y."/>
            <person name="Yang K.Y."/>
            <person name="Wang M.Q."/>
            <person name="Kwok J.S."/>
            <person name="Zeng X."/>
            <person name="Yang Z."/>
            <person name="Xiao X.J."/>
            <person name="Lau C.P."/>
            <person name="Li Y."/>
            <person name="Huang Z.M."/>
            <person name="Ba J.G."/>
            <person name="Yim A.K."/>
            <person name="Ouyang C.Y."/>
            <person name="Ngai S.M."/>
            <person name="Chan T.F."/>
            <person name="Leung E.L."/>
            <person name="Liu L."/>
            <person name="Liu Z.G."/>
            <person name="Tsui S.K."/>
        </authorList>
    </citation>
    <scope>NUCLEOTIDE SEQUENCE [LARGE SCALE GENOMIC DNA]</scope>
    <source>
        <strain evidence="1">Derp</strain>
    </source>
</reference>
<organism evidence="1 2">
    <name type="scientific">Dermatophagoides pteronyssinus</name>
    <name type="common">European house dust mite</name>
    <dbReference type="NCBI Taxonomy" id="6956"/>
    <lineage>
        <taxon>Eukaryota</taxon>
        <taxon>Metazoa</taxon>
        <taxon>Ecdysozoa</taxon>
        <taxon>Arthropoda</taxon>
        <taxon>Chelicerata</taxon>
        <taxon>Arachnida</taxon>
        <taxon>Acari</taxon>
        <taxon>Acariformes</taxon>
        <taxon>Sarcoptiformes</taxon>
        <taxon>Astigmata</taxon>
        <taxon>Psoroptidia</taxon>
        <taxon>Analgoidea</taxon>
        <taxon>Pyroglyphidae</taxon>
        <taxon>Dermatophagoidinae</taxon>
        <taxon>Dermatophagoides</taxon>
    </lineage>
</organism>
<dbReference type="Proteomes" id="UP000887458">
    <property type="component" value="Unassembled WGS sequence"/>
</dbReference>
<protein>
    <submittedName>
        <fullName evidence="1">Uncharacterized protein</fullName>
    </submittedName>
</protein>
<name>A0ABQ8JJ70_DERPT</name>
<reference evidence="1 2" key="2">
    <citation type="journal article" date="2022" name="Mol. Biol. Evol.">
        <title>Comparative Genomics Reveals Insights into the Divergent Evolution of Astigmatic Mites and Household Pest Adaptations.</title>
        <authorList>
            <person name="Xiong Q."/>
            <person name="Wan A.T."/>
            <person name="Liu X."/>
            <person name="Fung C.S."/>
            <person name="Xiao X."/>
            <person name="Malainual N."/>
            <person name="Hou J."/>
            <person name="Wang L."/>
            <person name="Wang M."/>
            <person name="Yang K.Y."/>
            <person name="Cui Y."/>
            <person name="Leung E.L."/>
            <person name="Nong W."/>
            <person name="Shin S.K."/>
            <person name="Au S.W."/>
            <person name="Jeong K.Y."/>
            <person name="Chew F.T."/>
            <person name="Hui J.H."/>
            <person name="Leung T.F."/>
            <person name="Tungtrongchitr A."/>
            <person name="Zhong N."/>
            <person name="Liu Z."/>
            <person name="Tsui S.K."/>
        </authorList>
    </citation>
    <scope>NUCLEOTIDE SEQUENCE [LARGE SCALE GENOMIC DNA]</scope>
    <source>
        <strain evidence="1">Derp</strain>
    </source>
</reference>
<dbReference type="EMBL" id="NJHN03000036">
    <property type="protein sequence ID" value="KAH9422659.1"/>
    <property type="molecule type" value="Genomic_DNA"/>
</dbReference>
<evidence type="ECO:0000313" key="1">
    <source>
        <dbReference type="EMBL" id="KAH9422659.1"/>
    </source>
</evidence>
<keyword evidence="2" id="KW-1185">Reference proteome</keyword>